<dbReference type="EC" id="2.7.1.144" evidence="6"/>
<dbReference type="UniPathway" id="UPA00704">
    <property type="reaction ID" value="UER00715"/>
</dbReference>
<evidence type="ECO:0000256" key="2">
    <source>
        <dbReference type="ARBA" id="ARBA00022679"/>
    </source>
</evidence>
<dbReference type="PRINTS" id="PR00990">
    <property type="entry name" value="RIBOKINASE"/>
</dbReference>
<dbReference type="STRING" id="1218506.JF75_03390"/>
<evidence type="ECO:0000256" key="3">
    <source>
        <dbReference type="ARBA" id="ARBA00022741"/>
    </source>
</evidence>
<dbReference type="GO" id="GO:2001059">
    <property type="term" value="P:D-tagatose 6-phosphate catabolic process"/>
    <property type="evidence" value="ECO:0007669"/>
    <property type="project" value="UniProtKB-UniPathway"/>
</dbReference>
<dbReference type="InterPro" id="IPR011611">
    <property type="entry name" value="PfkB_dom"/>
</dbReference>
<evidence type="ECO:0000256" key="7">
    <source>
        <dbReference type="RuleBase" id="RU003704"/>
    </source>
</evidence>
<comment type="pathway">
    <text evidence="6">Carbohydrate metabolism; D-tagatose 6-phosphate degradation; D-glyceraldehyde 3-phosphate and glycerone phosphate from D-tagatose 6-phosphate: step 1/2.</text>
</comment>
<keyword evidence="2 6" id="KW-0808">Transferase</keyword>
<dbReference type="PROSITE" id="PS00584">
    <property type="entry name" value="PFKB_KINASES_2"/>
    <property type="match status" value="1"/>
</dbReference>
<dbReference type="HOGENOM" id="CLU_050013_0_2_9"/>
<keyword evidence="6" id="KW-0423">Lactose metabolism</keyword>
<evidence type="ECO:0000256" key="1">
    <source>
        <dbReference type="ARBA" id="ARBA00005380"/>
    </source>
</evidence>
<keyword evidence="4 7" id="KW-0418">Kinase</keyword>
<name>A0A0F4LMU7_9LACO</name>
<evidence type="ECO:0000259" key="8">
    <source>
        <dbReference type="Pfam" id="PF00294"/>
    </source>
</evidence>
<dbReference type="AlphaFoldDB" id="A0A0F4LMU7"/>
<comment type="caution">
    <text evidence="9">The sequence shown here is derived from an EMBL/GenBank/DDBJ whole genome shotgun (WGS) entry which is preliminary data.</text>
</comment>
<gene>
    <name evidence="9" type="ORF">JF75_03390</name>
</gene>
<keyword evidence="10" id="KW-1185">Reference proteome</keyword>
<dbReference type="InterPro" id="IPR017583">
    <property type="entry name" value="Tagatose/fructose_Pkinase"/>
</dbReference>
<dbReference type="GO" id="GO:0005829">
    <property type="term" value="C:cytosol"/>
    <property type="evidence" value="ECO:0007669"/>
    <property type="project" value="TreeGrafter"/>
</dbReference>
<protein>
    <recommendedName>
        <fullName evidence="6">Tagatose-6-phosphate kinase</fullName>
        <ecNumber evidence="6">2.7.1.144</ecNumber>
    </recommendedName>
</protein>
<dbReference type="GO" id="GO:0005988">
    <property type="term" value="P:lactose metabolic process"/>
    <property type="evidence" value="ECO:0007669"/>
    <property type="project" value="UniProtKB-KW"/>
</dbReference>
<comment type="similarity">
    <text evidence="1">Belongs to the carbohydrate kinase pfkB family.</text>
</comment>
<organism evidence="9 10">
    <name type="scientific">Lactobacillus kimbladii</name>
    <dbReference type="NCBI Taxonomy" id="1218506"/>
    <lineage>
        <taxon>Bacteria</taxon>
        <taxon>Bacillati</taxon>
        <taxon>Bacillota</taxon>
        <taxon>Bacilli</taxon>
        <taxon>Lactobacillales</taxon>
        <taxon>Lactobacillaceae</taxon>
        <taxon>Lactobacillus</taxon>
    </lineage>
</organism>
<comment type="similarity">
    <text evidence="6">Belongs to the carbohydrate kinase PfkB family. LacC subfamily.</text>
</comment>
<evidence type="ECO:0000256" key="5">
    <source>
        <dbReference type="ARBA" id="ARBA00022840"/>
    </source>
</evidence>
<dbReference type="GO" id="GO:0005524">
    <property type="term" value="F:ATP binding"/>
    <property type="evidence" value="ECO:0007669"/>
    <property type="project" value="UniProtKB-KW"/>
</dbReference>
<dbReference type="NCBIfam" id="TIGR03168">
    <property type="entry name" value="1-PFK"/>
    <property type="match status" value="1"/>
</dbReference>
<dbReference type="InterPro" id="IPR002139">
    <property type="entry name" value="Ribo/fructo_kinase"/>
</dbReference>
<feature type="domain" description="Carbohydrate kinase PfkB" evidence="8">
    <location>
        <begin position="8"/>
        <end position="295"/>
    </location>
</feature>
<dbReference type="GO" id="GO:0009024">
    <property type="term" value="F:tagatose-6-phosphate kinase activity"/>
    <property type="evidence" value="ECO:0007669"/>
    <property type="project" value="UniProtKB-EC"/>
</dbReference>
<accession>A0A0F4LMU7</accession>
<proteinExistence type="inferred from homology"/>
<dbReference type="EMBL" id="JXLH01000004">
    <property type="protein sequence ID" value="KJY59589.1"/>
    <property type="molecule type" value="Genomic_DNA"/>
</dbReference>
<reference evidence="9 10" key="1">
    <citation type="submission" date="2015-01" db="EMBL/GenBank/DDBJ databases">
        <title>Comparative genomics of the lactic acid bacteria isolated from the honey bee gut.</title>
        <authorList>
            <person name="Ellegaard K.M."/>
            <person name="Tamarit D."/>
            <person name="Javelind E."/>
            <person name="Olofsson T."/>
            <person name="Andersson S.G."/>
            <person name="Vasquez A."/>
        </authorList>
    </citation>
    <scope>NUCLEOTIDE SEQUENCE [LARGE SCALE GENOMIC DNA]</scope>
    <source>
        <strain evidence="9 10">Hma2</strain>
    </source>
</reference>
<dbReference type="InterPro" id="IPR029056">
    <property type="entry name" value="Ribokinase-like"/>
</dbReference>
<evidence type="ECO:0000256" key="6">
    <source>
        <dbReference type="PIRNR" id="PIRNR000535"/>
    </source>
</evidence>
<dbReference type="Proteomes" id="UP000033612">
    <property type="component" value="Unassembled WGS sequence"/>
</dbReference>
<keyword evidence="3 6" id="KW-0547">Nucleotide-binding</keyword>
<dbReference type="Pfam" id="PF00294">
    <property type="entry name" value="PfkB"/>
    <property type="match status" value="1"/>
</dbReference>
<evidence type="ECO:0000313" key="9">
    <source>
        <dbReference type="EMBL" id="KJY59589.1"/>
    </source>
</evidence>
<dbReference type="PANTHER" id="PTHR46566">
    <property type="entry name" value="1-PHOSPHOFRUCTOKINASE-RELATED"/>
    <property type="match status" value="1"/>
</dbReference>
<dbReference type="GO" id="GO:0008443">
    <property type="term" value="F:phosphofructokinase activity"/>
    <property type="evidence" value="ECO:0007669"/>
    <property type="project" value="TreeGrafter"/>
</dbReference>
<dbReference type="Gene3D" id="3.40.1190.20">
    <property type="match status" value="1"/>
</dbReference>
<evidence type="ECO:0000313" key="10">
    <source>
        <dbReference type="Proteomes" id="UP000033612"/>
    </source>
</evidence>
<dbReference type="PANTHER" id="PTHR46566:SF5">
    <property type="entry name" value="1-PHOSPHOFRUCTOKINASE"/>
    <property type="match status" value="1"/>
</dbReference>
<keyword evidence="5 6" id="KW-0067">ATP-binding</keyword>
<dbReference type="OrthoDB" id="9801219at2"/>
<dbReference type="SUPFAM" id="SSF53613">
    <property type="entry name" value="Ribokinase-like"/>
    <property type="match status" value="1"/>
</dbReference>
<comment type="catalytic activity">
    <reaction evidence="6">
        <text>D-tagatofuranose 6-phosphate + ATP = D-tagatofuranose 1,6-bisphosphate + ADP + H(+)</text>
        <dbReference type="Rhea" id="RHEA:12420"/>
        <dbReference type="ChEBI" id="CHEBI:15378"/>
        <dbReference type="ChEBI" id="CHEBI:30616"/>
        <dbReference type="ChEBI" id="CHEBI:58694"/>
        <dbReference type="ChEBI" id="CHEBI:58695"/>
        <dbReference type="ChEBI" id="CHEBI:456216"/>
        <dbReference type="EC" id="2.7.1.144"/>
    </reaction>
</comment>
<dbReference type="PIRSF" id="PIRSF000535">
    <property type="entry name" value="1PFK/6PFK/LacC"/>
    <property type="match status" value="1"/>
</dbReference>
<dbReference type="InterPro" id="IPR002173">
    <property type="entry name" value="Carboh/pur_kinase_PfkB_CS"/>
</dbReference>
<sequence>MEITVTVNPSVDRLYELKQLEVGQLNRVQLIKKMVGGKGINAARVSANLGAKTVATGFLAGSNGKYILEQAKNDQYKCNFIETNGNTRNCYTIIQNNGEKTEINEYGDHIPVQYFNQLLETIKQLITKNKVAAISLNGSLPPSETHNFYPQIIAKIREFDPDIKIVLDTSGKALAEVLNSDNLPDFIKPNETEVAELLAFPVTKDYSILRKEILTSKLIKIPNIIVSLGEKGALFKHEHDFYNIKLKPVKVVNTEGSGDSLVGGLLYALGKNYDFKEAIKWAIASGTANAMETKTGFVELSKVLEIIKTIKIERIAD</sequence>
<evidence type="ECO:0000256" key="4">
    <source>
        <dbReference type="ARBA" id="ARBA00022777"/>
    </source>
</evidence>
<dbReference type="RefSeq" id="WP_046331592.1">
    <property type="nucleotide sequence ID" value="NZ_JBHTBO010000019.1"/>
</dbReference>
<dbReference type="PATRIC" id="fig|1218506.3.peg.381"/>
<dbReference type="CDD" id="cd01164">
    <property type="entry name" value="FruK_PfkB_like"/>
    <property type="match status" value="1"/>
</dbReference>